<dbReference type="Gene3D" id="3.30.420.140">
    <property type="entry name" value="YqgF/RNase H-like domain"/>
    <property type="match status" value="1"/>
</dbReference>
<sequence>MLADHMGMHMGVLGSLMVQPCAWDEAWSCASPLDDEILTDEEKGMACLAREYFKDLFGLSSSQIDDSILEEIDIRITSEMNSVLSHPFSKEEMEIAMKSLCLRKALGEDGLGALFYQPFRHLIGKDVADYCIAIVEELELKGARHMAALELSCEPYIKKHIRSIFRDKAVVSTNPTPQGNVEIDCFYQFSSIKWIHDKPLSEFNDAQWLLIQKAEEEELLQLWKEQYKLILHDAFFNFLLPSMEKEARNLLTTRAKHGLLRECGKELWKPATTFVMLDSSGVLLDTLEARSFSLQPQTIDDQQRKKYDWQSVLKLMKTHQPHVIVIGATNAYCVRLKDDVKEIISKLEERHRDLGQATNGISVVFGDESLPQLYEQSPISTDQFPEQQFVSGLGPRKASILQREAAQYRAVNSRKELASFGLKTEKVFHNAVERLAKAACNNITEAPVEYVKKEPQDDIADESGDCSLQNKLHEGDNVLCKIKQIDKMKCRGNSDLQRRWESSPKPAAEKLRRSLEKKHFIPQTITRPCFRNMTMDEAMEFLSDKAAGESIFRLSSRGTSFLTLTLKVFNELHVNKDISESGKDHNDIISLLQLGKTLKIGDKAFGNLDEVMDRYFVPLVKHLKEMLGFQKFKSGSKAEVDEALRVEKAEYPLRIVYCFGVSFEHPDSGSEHLRRLNISRDIFRKTLMLCSRSQPHLKVRKPGIPQDHASGDGKQGQFNYREVRAASKGSNHRDGKGDEDEGKMNSSGIPRPRNVPVRVSSGVATKCGDIDSAPNNEDLAYTKSSDSLDNAGVWHASKNNAPCGFEGRDGGRGSSNWGGNKQGQSSGGRFGTNEGGWQASRNNIGGVVGYMSMIIVLEMPGVTAIVGVATMRIKVAVTALIAREI</sequence>
<dbReference type="PANTHER" id="PTHR10145">
    <property type="entry name" value="TRANSCRIPTION ELONGATION FACTOR SPT6"/>
    <property type="match status" value="1"/>
</dbReference>
<dbReference type="InterPro" id="IPR036860">
    <property type="entry name" value="SH2_dom_sf"/>
</dbReference>
<proteinExistence type="predicted"/>
<comment type="caution">
    <text evidence="3">The sequence shown here is derived from an EMBL/GenBank/DDBJ whole genome shotgun (WGS) entry which is preliminary data.</text>
</comment>
<feature type="compositionally biased region" description="Polar residues" evidence="1">
    <location>
        <begin position="814"/>
        <end position="824"/>
    </location>
</feature>
<accession>A0A6A2XMD8</accession>
<dbReference type="CDD" id="cd09918">
    <property type="entry name" value="SH2_Nterm_SPT6_like"/>
    <property type="match status" value="1"/>
</dbReference>
<dbReference type="InterPro" id="IPR035019">
    <property type="entry name" value="Spt6_SH2_N"/>
</dbReference>
<dbReference type="AlphaFoldDB" id="A0A6A2XMD8"/>
<feature type="region of interest" description="Disordered" evidence="1">
    <location>
        <begin position="725"/>
        <end position="758"/>
    </location>
</feature>
<dbReference type="InterPro" id="IPR012337">
    <property type="entry name" value="RNaseH-like_sf"/>
</dbReference>
<evidence type="ECO:0000259" key="2">
    <source>
        <dbReference type="Pfam" id="PF14633"/>
    </source>
</evidence>
<dbReference type="InterPro" id="IPR037027">
    <property type="entry name" value="YqgF/RNaseH-like_dom_sf"/>
</dbReference>
<feature type="region of interest" description="Disordered" evidence="1">
    <location>
        <begin position="800"/>
        <end position="836"/>
    </location>
</feature>
<evidence type="ECO:0000313" key="3">
    <source>
        <dbReference type="EMBL" id="KAE8657597.1"/>
    </source>
</evidence>
<dbReference type="Pfam" id="PF14633">
    <property type="entry name" value="SH2_2"/>
    <property type="match status" value="1"/>
</dbReference>
<dbReference type="GO" id="GO:0034728">
    <property type="term" value="P:nucleosome organization"/>
    <property type="evidence" value="ECO:0007669"/>
    <property type="project" value="TreeGrafter"/>
</dbReference>
<evidence type="ECO:0000256" key="1">
    <source>
        <dbReference type="SAM" id="MobiDB-lite"/>
    </source>
</evidence>
<dbReference type="InterPro" id="IPR023323">
    <property type="entry name" value="Tex-like_dom_sf"/>
</dbReference>
<dbReference type="GO" id="GO:0008023">
    <property type="term" value="C:transcription elongation factor complex"/>
    <property type="evidence" value="ECO:0007669"/>
    <property type="project" value="TreeGrafter"/>
</dbReference>
<organism evidence="3 4">
    <name type="scientific">Hibiscus syriacus</name>
    <name type="common">Rose of Sharon</name>
    <dbReference type="NCBI Taxonomy" id="106335"/>
    <lineage>
        <taxon>Eukaryota</taxon>
        <taxon>Viridiplantae</taxon>
        <taxon>Streptophyta</taxon>
        <taxon>Embryophyta</taxon>
        <taxon>Tracheophyta</taxon>
        <taxon>Spermatophyta</taxon>
        <taxon>Magnoliopsida</taxon>
        <taxon>eudicotyledons</taxon>
        <taxon>Gunneridae</taxon>
        <taxon>Pentapetalae</taxon>
        <taxon>rosids</taxon>
        <taxon>malvids</taxon>
        <taxon>Malvales</taxon>
        <taxon>Malvaceae</taxon>
        <taxon>Malvoideae</taxon>
        <taxon>Hibiscus</taxon>
    </lineage>
</organism>
<dbReference type="PANTHER" id="PTHR10145:SF6">
    <property type="entry name" value="TRANSCRIPTION ELONGATION FACTOR SPT6"/>
    <property type="match status" value="1"/>
</dbReference>
<dbReference type="Gene3D" id="3.30.505.10">
    <property type="entry name" value="SH2 domain"/>
    <property type="match status" value="2"/>
</dbReference>
<protein>
    <recommendedName>
        <fullName evidence="2">Spt6 SH2 domain-containing protein</fullName>
    </recommendedName>
</protein>
<dbReference type="GO" id="GO:0140673">
    <property type="term" value="P:transcription elongation-coupled chromatin remodeling"/>
    <property type="evidence" value="ECO:0007669"/>
    <property type="project" value="InterPro"/>
</dbReference>
<dbReference type="Gene3D" id="1.10.3500.10">
    <property type="entry name" value="Tex N-terminal region-like"/>
    <property type="match status" value="1"/>
</dbReference>
<dbReference type="EMBL" id="VEPZ02001757">
    <property type="protein sequence ID" value="KAE8657597.1"/>
    <property type="molecule type" value="Genomic_DNA"/>
</dbReference>
<feature type="region of interest" description="Disordered" evidence="1">
    <location>
        <begin position="698"/>
        <end position="717"/>
    </location>
</feature>
<gene>
    <name evidence="3" type="ORF">F3Y22_tig00116989pilonHSYRG00565</name>
</gene>
<keyword evidence="4" id="KW-1185">Reference proteome</keyword>
<evidence type="ECO:0000313" key="4">
    <source>
        <dbReference type="Proteomes" id="UP000436088"/>
    </source>
</evidence>
<dbReference type="InterPro" id="IPR035420">
    <property type="entry name" value="Spt6_SH2"/>
</dbReference>
<reference evidence="3" key="1">
    <citation type="submission" date="2019-09" db="EMBL/GenBank/DDBJ databases">
        <title>Draft genome information of white flower Hibiscus syriacus.</title>
        <authorList>
            <person name="Kim Y.-M."/>
        </authorList>
    </citation>
    <scope>NUCLEOTIDE SEQUENCE [LARGE SCALE GENOMIC DNA]</scope>
    <source>
        <strain evidence="3">YM2019G1</strain>
    </source>
</reference>
<dbReference type="GO" id="GO:0031491">
    <property type="term" value="F:nucleosome binding"/>
    <property type="evidence" value="ECO:0007669"/>
    <property type="project" value="TreeGrafter"/>
</dbReference>
<feature type="compositionally biased region" description="Gly residues" evidence="1">
    <location>
        <begin position="825"/>
        <end position="834"/>
    </location>
</feature>
<name>A0A6A2XMD8_HIBSY</name>
<feature type="domain" description="Spt6 SH2" evidence="2">
    <location>
        <begin position="512"/>
        <end position="666"/>
    </location>
</feature>
<dbReference type="SUPFAM" id="SSF158832">
    <property type="entry name" value="Tex N-terminal region-like"/>
    <property type="match status" value="1"/>
</dbReference>
<dbReference type="SUPFAM" id="SSF53098">
    <property type="entry name" value="Ribonuclease H-like"/>
    <property type="match status" value="1"/>
</dbReference>
<feature type="compositionally biased region" description="Basic and acidic residues" evidence="1">
    <location>
        <begin position="725"/>
        <end position="736"/>
    </location>
</feature>
<dbReference type="InterPro" id="IPR017072">
    <property type="entry name" value="TF_Spt6"/>
</dbReference>
<dbReference type="Proteomes" id="UP000436088">
    <property type="component" value="Unassembled WGS sequence"/>
</dbReference>
<dbReference type="GO" id="GO:0042393">
    <property type="term" value="F:histone binding"/>
    <property type="evidence" value="ECO:0007669"/>
    <property type="project" value="TreeGrafter"/>
</dbReference>